<feature type="region of interest" description="Disordered" evidence="1">
    <location>
        <begin position="36"/>
        <end position="56"/>
    </location>
</feature>
<dbReference type="EMBL" id="JAUTXT010000022">
    <property type="protein sequence ID" value="KAK3673926.1"/>
    <property type="molecule type" value="Genomic_DNA"/>
</dbReference>
<dbReference type="Proteomes" id="UP001274830">
    <property type="component" value="Unassembled WGS sequence"/>
</dbReference>
<evidence type="ECO:0000313" key="2">
    <source>
        <dbReference type="EMBL" id="KAK3673926.1"/>
    </source>
</evidence>
<name>A0AAE1C0B9_9PEZI</name>
<reference evidence="2" key="1">
    <citation type="submission" date="2023-07" db="EMBL/GenBank/DDBJ databases">
        <title>Black Yeasts Isolated from many extreme environments.</title>
        <authorList>
            <person name="Coleine C."/>
            <person name="Stajich J.E."/>
            <person name="Selbmann L."/>
        </authorList>
    </citation>
    <scope>NUCLEOTIDE SEQUENCE</scope>
    <source>
        <strain evidence="2">CCFEE 5485</strain>
    </source>
</reference>
<evidence type="ECO:0000256" key="1">
    <source>
        <dbReference type="SAM" id="MobiDB-lite"/>
    </source>
</evidence>
<proteinExistence type="predicted"/>
<evidence type="ECO:0000313" key="3">
    <source>
        <dbReference type="Proteomes" id="UP001274830"/>
    </source>
</evidence>
<protein>
    <submittedName>
        <fullName evidence="2">Uncharacterized protein</fullName>
    </submittedName>
</protein>
<comment type="caution">
    <text evidence="2">The sequence shown here is derived from an EMBL/GenBank/DDBJ whole genome shotgun (WGS) entry which is preliminary data.</text>
</comment>
<accession>A0AAE1C0B9</accession>
<dbReference type="AlphaFoldDB" id="A0AAE1C0B9"/>
<feature type="compositionally biased region" description="Polar residues" evidence="1">
    <location>
        <begin position="45"/>
        <end position="56"/>
    </location>
</feature>
<gene>
    <name evidence="2" type="ORF">LTR78_006128</name>
</gene>
<sequence>MAPLLEEFVRWQSMCTAPKPSRVAYTSRLGVKKTVQPGEHRKTTLEPQTEPATTNHVPRYGMFKSRLDKLNPEVPEIDKAQADDALIAFFALVTSTPTARMKELVENGFQGRLPSKGLQWESCKALWKDSEKWWKENGSS</sequence>
<organism evidence="2 3">
    <name type="scientific">Recurvomyces mirabilis</name>
    <dbReference type="NCBI Taxonomy" id="574656"/>
    <lineage>
        <taxon>Eukaryota</taxon>
        <taxon>Fungi</taxon>
        <taxon>Dikarya</taxon>
        <taxon>Ascomycota</taxon>
        <taxon>Pezizomycotina</taxon>
        <taxon>Dothideomycetes</taxon>
        <taxon>Dothideomycetidae</taxon>
        <taxon>Mycosphaerellales</taxon>
        <taxon>Teratosphaeriaceae</taxon>
        <taxon>Recurvomyces</taxon>
    </lineage>
</organism>
<keyword evidence="3" id="KW-1185">Reference proteome</keyword>